<evidence type="ECO:0000313" key="2">
    <source>
        <dbReference type="Proteomes" id="UP000324758"/>
    </source>
</evidence>
<dbReference type="OrthoDB" id="8232080at2"/>
<gene>
    <name evidence="1" type="ORF">FXB40_01280</name>
</gene>
<organism evidence="1 2">
    <name type="scientific">Bradyrhizobium rifense</name>
    <dbReference type="NCBI Taxonomy" id="515499"/>
    <lineage>
        <taxon>Bacteria</taxon>
        <taxon>Pseudomonadati</taxon>
        <taxon>Pseudomonadota</taxon>
        <taxon>Alphaproteobacteria</taxon>
        <taxon>Hyphomicrobiales</taxon>
        <taxon>Nitrobacteraceae</taxon>
        <taxon>Bradyrhizobium</taxon>
    </lineage>
</organism>
<accession>A0A5D3L124</accession>
<proteinExistence type="predicted"/>
<comment type="caution">
    <text evidence="1">The sequence shown here is derived from an EMBL/GenBank/DDBJ whole genome shotgun (WGS) entry which is preliminary data.</text>
</comment>
<dbReference type="InterPro" id="IPR025506">
    <property type="entry name" value="Abi_alpha"/>
</dbReference>
<dbReference type="Pfam" id="PF14337">
    <property type="entry name" value="Abi_alpha"/>
    <property type="match status" value="1"/>
</dbReference>
<sequence>MADRPELPYEKAIEESAKATGKALDVVQSMSPAIANAYNFLIGDRIGAARERNLDAITRKTRKILEERKVQETAPIPEQIGVQLLEEGQGETREAIQDLYAALLANAMDEKFAGDVRPEFIQTVKRLQPIDALILRTIMLHHMEPSNRVFGSNHIYEALKGYRPSAIEVSLGNLQKLGCLGSHPQGMLMSHFGMEFMTACDPHTTSNS</sequence>
<name>A0A5D3L124_9BRAD</name>
<dbReference type="Proteomes" id="UP000324758">
    <property type="component" value="Unassembled WGS sequence"/>
</dbReference>
<evidence type="ECO:0000313" key="1">
    <source>
        <dbReference type="EMBL" id="TYL99948.1"/>
    </source>
</evidence>
<reference evidence="1 2" key="1">
    <citation type="submission" date="2019-08" db="EMBL/GenBank/DDBJ databases">
        <title>Bradyrhizobium hipponensis sp. nov., a rhizobium isolated from a Lupinus angustifolius root nodule in Tunisia.</title>
        <authorList>
            <person name="Off K."/>
            <person name="Rejili M."/>
            <person name="Mars M."/>
            <person name="Brachmann A."/>
            <person name="Marin M."/>
        </authorList>
    </citation>
    <scope>NUCLEOTIDE SEQUENCE [LARGE SCALE GENOMIC DNA]</scope>
    <source>
        <strain evidence="1 2">CTAW71</strain>
    </source>
</reference>
<dbReference type="RefSeq" id="WP_148770377.1">
    <property type="nucleotide sequence ID" value="NZ_VSSS01000004.1"/>
</dbReference>
<dbReference type="EMBL" id="VSSS01000004">
    <property type="protein sequence ID" value="TYL99948.1"/>
    <property type="molecule type" value="Genomic_DNA"/>
</dbReference>
<keyword evidence="2" id="KW-1185">Reference proteome</keyword>
<dbReference type="AlphaFoldDB" id="A0A5D3L124"/>
<protein>
    <submittedName>
        <fullName evidence="1">DUF4393 domain-containing protein</fullName>
    </submittedName>
</protein>